<organism evidence="2 3">
    <name type="scientific">Flavonifractor plautii</name>
    <name type="common">Fusobacterium plautii</name>
    <dbReference type="NCBI Taxonomy" id="292800"/>
    <lineage>
        <taxon>Bacteria</taxon>
        <taxon>Bacillati</taxon>
        <taxon>Bacillota</taxon>
        <taxon>Clostridia</taxon>
        <taxon>Eubacteriales</taxon>
        <taxon>Oscillospiraceae</taxon>
        <taxon>Flavonifractor</taxon>
    </lineage>
</organism>
<evidence type="ECO:0000256" key="1">
    <source>
        <dbReference type="SAM" id="MobiDB-lite"/>
    </source>
</evidence>
<dbReference type="Proteomes" id="UP001211173">
    <property type="component" value="Unassembled WGS sequence"/>
</dbReference>
<dbReference type="RefSeq" id="WP_347708217.1">
    <property type="nucleotide sequence ID" value="NZ_JADMVZ010000112.1"/>
</dbReference>
<accession>A0AAW6CTV6</accession>
<proteinExistence type="predicted"/>
<evidence type="ECO:0008006" key="4">
    <source>
        <dbReference type="Google" id="ProtNLM"/>
    </source>
</evidence>
<dbReference type="EMBL" id="JAQLWV010000110">
    <property type="protein sequence ID" value="MDB7936374.1"/>
    <property type="molecule type" value="Genomic_DNA"/>
</dbReference>
<feature type="region of interest" description="Disordered" evidence="1">
    <location>
        <begin position="79"/>
        <end position="106"/>
    </location>
</feature>
<evidence type="ECO:0000313" key="3">
    <source>
        <dbReference type="Proteomes" id="UP001211173"/>
    </source>
</evidence>
<reference evidence="2" key="1">
    <citation type="submission" date="2023-01" db="EMBL/GenBank/DDBJ databases">
        <title>Human gut microbiome strain richness.</title>
        <authorList>
            <person name="Chen-Liaw A."/>
        </authorList>
    </citation>
    <scope>NUCLEOTIDE SEQUENCE</scope>
    <source>
        <strain evidence="2">1001287st1_F4_1001285I_161205</strain>
    </source>
</reference>
<name>A0AAW6CTV6_FLAPL</name>
<evidence type="ECO:0000313" key="2">
    <source>
        <dbReference type="EMBL" id="MDB7936374.1"/>
    </source>
</evidence>
<comment type="caution">
    <text evidence="2">The sequence shown here is derived from an EMBL/GenBank/DDBJ whole genome shotgun (WGS) entry which is preliminary data.</text>
</comment>
<sequence length="106" mass="11168">GRASGASRRRKRSLREAADLYLSLPVADKRAWNKLARDGVEPEDVDNQMAVIAGLTLKAAKGDAKAAKVLFDLLGEQGAAGAGGMQDMDDDPITASLKEEMGNGLL</sequence>
<feature type="compositionally biased region" description="Basic and acidic residues" evidence="1">
    <location>
        <begin position="97"/>
        <end position="106"/>
    </location>
</feature>
<protein>
    <recommendedName>
        <fullName evidence="4">Terminase small subunit</fullName>
    </recommendedName>
</protein>
<gene>
    <name evidence="2" type="ORF">PNE06_25195</name>
</gene>
<dbReference type="AlphaFoldDB" id="A0AAW6CTV6"/>
<feature type="non-terminal residue" evidence="2">
    <location>
        <position position="1"/>
    </location>
</feature>